<organism evidence="1 2">
    <name type="scientific">Rasamsonia emersonii (strain ATCC 16479 / CBS 393.64 / IMI 116815)</name>
    <dbReference type="NCBI Taxonomy" id="1408163"/>
    <lineage>
        <taxon>Eukaryota</taxon>
        <taxon>Fungi</taxon>
        <taxon>Dikarya</taxon>
        <taxon>Ascomycota</taxon>
        <taxon>Pezizomycotina</taxon>
        <taxon>Eurotiomycetes</taxon>
        <taxon>Eurotiomycetidae</taxon>
        <taxon>Eurotiales</taxon>
        <taxon>Trichocomaceae</taxon>
        <taxon>Rasamsonia</taxon>
    </lineage>
</organism>
<evidence type="ECO:0000313" key="2">
    <source>
        <dbReference type="Proteomes" id="UP000053958"/>
    </source>
</evidence>
<dbReference type="EMBL" id="LASV01000091">
    <property type="protein sequence ID" value="KKA23656.1"/>
    <property type="molecule type" value="Genomic_DNA"/>
</dbReference>
<keyword evidence="2" id="KW-1185">Reference proteome</keyword>
<dbReference type="OrthoDB" id="5289045at2759"/>
<dbReference type="Proteomes" id="UP000053958">
    <property type="component" value="Unassembled WGS sequence"/>
</dbReference>
<gene>
    <name evidence="1" type="ORF">T310_2309</name>
</gene>
<protein>
    <submittedName>
        <fullName evidence="1">Uncharacterized protein</fullName>
    </submittedName>
</protein>
<comment type="caution">
    <text evidence="1">The sequence shown here is derived from an EMBL/GenBank/DDBJ whole genome shotgun (WGS) entry which is preliminary data.</text>
</comment>
<dbReference type="AlphaFoldDB" id="A0A0F4Z0R8"/>
<accession>A0A0F4Z0R8</accession>
<evidence type="ECO:0000313" key="1">
    <source>
        <dbReference type="EMBL" id="KKA23656.1"/>
    </source>
</evidence>
<name>A0A0F4Z0R8_RASE3</name>
<dbReference type="STRING" id="1408163.A0A0F4Z0R8"/>
<sequence length="260" mass="28611">MPLYITTDDTDTGFDHGFAGAAGDHMPGLETSGTNMWHTVHAARDYLISELSLDIRSVVYLGFGPFFVITLDSSAERNHLPMRLGKAWCEYRLHTESEPNQGECAHQLVDLKPGDVDDSEYTPHLRPGIMLCCGGAPDDRRTTSGVAIRKKEDHSQRFVTVASHGFPIGQETVYHPVADRAIGEVSYRLGDTDVAMASIKPGLTYVNETFESPDRDAQRITMLSGSVTATEFSSTPHLVEQCAVYSLVLRLRVLKAQAIL</sequence>
<proteinExistence type="predicted"/>
<dbReference type="GeneID" id="25314660"/>
<reference evidence="1 2" key="1">
    <citation type="submission" date="2015-04" db="EMBL/GenBank/DDBJ databases">
        <authorList>
            <person name="Heijne W.H."/>
            <person name="Fedorova N.D."/>
            <person name="Nierman W.C."/>
            <person name="Vollebregt A.W."/>
            <person name="Zhao Z."/>
            <person name="Wu L."/>
            <person name="Kumar M."/>
            <person name="Stam H."/>
            <person name="van den Berg M.A."/>
            <person name="Pel H.J."/>
        </authorList>
    </citation>
    <scope>NUCLEOTIDE SEQUENCE [LARGE SCALE GENOMIC DNA]</scope>
    <source>
        <strain evidence="1 2">CBS 393.64</strain>
    </source>
</reference>
<dbReference type="RefSeq" id="XP_013330268.1">
    <property type="nucleotide sequence ID" value="XM_013474814.1"/>
</dbReference>